<accession>A0A6J4LFY2</accession>
<dbReference type="InterPro" id="IPR052904">
    <property type="entry name" value="Acyl-CoA_dehydrogenase-like"/>
</dbReference>
<dbReference type="InterPro" id="IPR041504">
    <property type="entry name" value="AidB_N"/>
</dbReference>
<organism evidence="4">
    <name type="scientific">uncultured Frankineae bacterium</name>
    <dbReference type="NCBI Taxonomy" id="437475"/>
    <lineage>
        <taxon>Bacteria</taxon>
        <taxon>Bacillati</taxon>
        <taxon>Actinomycetota</taxon>
        <taxon>Actinomycetes</taxon>
        <taxon>Frankiales</taxon>
        <taxon>environmental samples</taxon>
    </lineage>
</organism>
<evidence type="ECO:0000256" key="1">
    <source>
        <dbReference type="SAM" id="MobiDB-lite"/>
    </source>
</evidence>
<dbReference type="EMBL" id="CADCUB010000087">
    <property type="protein sequence ID" value="CAA9329670.1"/>
    <property type="molecule type" value="Genomic_DNA"/>
</dbReference>
<dbReference type="InterPro" id="IPR009100">
    <property type="entry name" value="AcylCoA_DH/oxidase_NM_dom_sf"/>
</dbReference>
<evidence type="ECO:0000259" key="2">
    <source>
        <dbReference type="Pfam" id="PF02770"/>
    </source>
</evidence>
<protein>
    <submittedName>
        <fullName evidence="4">Acyl-CoA dehydrogenase</fullName>
    </submittedName>
</protein>
<evidence type="ECO:0000313" key="4">
    <source>
        <dbReference type="EMBL" id="CAA9329670.1"/>
    </source>
</evidence>
<feature type="region of interest" description="Disordered" evidence="1">
    <location>
        <begin position="115"/>
        <end position="162"/>
    </location>
</feature>
<dbReference type="SUPFAM" id="SSF56645">
    <property type="entry name" value="Acyl-CoA dehydrogenase NM domain-like"/>
    <property type="match status" value="1"/>
</dbReference>
<dbReference type="PANTHER" id="PTHR42707:SF3">
    <property type="entry name" value="ACYL-COA DEHYDROGENASE AIDB-RELATED"/>
    <property type="match status" value="1"/>
</dbReference>
<dbReference type="Gene3D" id="6.10.250.600">
    <property type="match status" value="1"/>
</dbReference>
<reference evidence="4" key="1">
    <citation type="submission" date="2020-02" db="EMBL/GenBank/DDBJ databases">
        <authorList>
            <person name="Meier V. D."/>
        </authorList>
    </citation>
    <scope>NUCLEOTIDE SEQUENCE</scope>
    <source>
        <strain evidence="4">AVDCRST_MAG07</strain>
    </source>
</reference>
<feature type="domain" description="Adaptive response protein AidB N-terminal" evidence="3">
    <location>
        <begin position="8"/>
        <end position="117"/>
    </location>
</feature>
<evidence type="ECO:0000259" key="3">
    <source>
        <dbReference type="Pfam" id="PF18158"/>
    </source>
</evidence>
<feature type="domain" description="Acyl-CoA oxidase/dehydrogenase middle" evidence="2">
    <location>
        <begin position="174"/>
        <end position="218"/>
    </location>
</feature>
<gene>
    <name evidence="4" type="ORF">AVDCRST_MAG07-1664</name>
</gene>
<dbReference type="PROSITE" id="PS00072">
    <property type="entry name" value="ACYL_COA_DH_1"/>
    <property type="match status" value="1"/>
</dbReference>
<dbReference type="InterPro" id="IPR006089">
    <property type="entry name" value="Acyl-CoA_DH_CS"/>
</dbReference>
<dbReference type="Gene3D" id="2.40.110.20">
    <property type="match status" value="1"/>
</dbReference>
<dbReference type="GO" id="GO:0003995">
    <property type="term" value="F:acyl-CoA dehydrogenase activity"/>
    <property type="evidence" value="ECO:0007669"/>
    <property type="project" value="InterPro"/>
</dbReference>
<dbReference type="InterPro" id="IPR006091">
    <property type="entry name" value="Acyl-CoA_Oxase/DH_mid-dom"/>
</dbReference>
<dbReference type="Pfam" id="PF18158">
    <property type="entry name" value="AidB_N"/>
    <property type="match status" value="1"/>
</dbReference>
<feature type="non-terminal residue" evidence="4">
    <location>
        <position position="228"/>
    </location>
</feature>
<feature type="compositionally biased region" description="Low complexity" evidence="1">
    <location>
        <begin position="135"/>
        <end position="150"/>
    </location>
</feature>
<name>A0A6J4LFY2_9ACTN</name>
<proteinExistence type="predicted"/>
<dbReference type="Pfam" id="PF02770">
    <property type="entry name" value="Acyl-CoA_dh_M"/>
    <property type="match status" value="1"/>
</dbReference>
<dbReference type="PANTHER" id="PTHR42707">
    <property type="entry name" value="ACYL-COA DEHYDROGENASE"/>
    <property type="match status" value="1"/>
</dbReference>
<sequence length="228" mass="24005">MQTHEVTNQPPPLVGHDVADDPALLEGVVREGAGWALDDLHRLGSLAGSAQAQQWAEQANRYPPELRTHDWYGHRIDEVEFHPAWHALLDVAVSAGLAGAPWASDRPGAHVARAAGFGPGRGGPRLPDLDDVRRGAGAAPRAGARGGARAAADESHVRPGLRVPTSKRGLLAGMGMTEKQGGSDVRAGTTVAAPAGDGSWRLYGDKWFTSAPMCDLLMQNVLGDLSLE</sequence>
<dbReference type="AlphaFoldDB" id="A0A6J4LFY2"/>